<dbReference type="AlphaFoldDB" id="W7IEF7"/>
<dbReference type="Proteomes" id="UP000019277">
    <property type="component" value="Unassembled WGS sequence"/>
</dbReference>
<dbReference type="PANTHER" id="PTHR43591">
    <property type="entry name" value="METHYLTRANSFERASE"/>
    <property type="match status" value="1"/>
</dbReference>
<dbReference type="eggNOG" id="COG2226">
    <property type="taxonomic scope" value="Bacteria"/>
</dbReference>
<dbReference type="OrthoDB" id="3636702at2"/>
<dbReference type="STRING" id="909613.UO65_5451"/>
<name>W7IEF7_9PSEU</name>
<proteinExistence type="predicted"/>
<dbReference type="GO" id="GO:0008757">
    <property type="term" value="F:S-adenosylmethionine-dependent methyltransferase activity"/>
    <property type="evidence" value="ECO:0007669"/>
    <property type="project" value="InterPro"/>
</dbReference>
<feature type="domain" description="Methyltransferase type 11" evidence="1">
    <location>
        <begin position="53"/>
        <end position="144"/>
    </location>
</feature>
<dbReference type="RefSeq" id="WP_052021825.1">
    <property type="nucleotide sequence ID" value="NZ_AYXG01000212.1"/>
</dbReference>
<dbReference type="CDD" id="cd02440">
    <property type="entry name" value="AdoMet_MTases"/>
    <property type="match status" value="1"/>
</dbReference>
<keyword evidence="2" id="KW-0489">Methyltransferase</keyword>
<accession>A0A8E2X3B8</accession>
<dbReference type="InterPro" id="IPR029063">
    <property type="entry name" value="SAM-dependent_MTases_sf"/>
</dbReference>
<sequence length="263" mass="27765">MENTYENLAEFTDVDQAADPAVFVDLLQRLDAMPQTVRLRELSYARLGSGRGVDVGSGRGTVVAQLTARGLTAFGVDLSAAMVAEAERLNPGHDFRVGDAYALPAGDGELDWYHSERVYIHLDDPDRAAAEAYRVLRPGGRVVLVDLDSDAMSVATDHPRAARAVLAASSDNLANGRSGVRAADTLRAAGFVDVEVQPYSPVHTDPEVVWPLYPGPGLAIAQQTGAITAAEAEALTAEARRRGADGTFLAVPALFVVSAGKPA</sequence>
<dbReference type="Gene3D" id="3.40.50.150">
    <property type="entry name" value="Vaccinia Virus protein VP39"/>
    <property type="match status" value="1"/>
</dbReference>
<comment type="caution">
    <text evidence="2">The sequence shown here is derived from an EMBL/GenBank/DDBJ whole genome shotgun (WGS) entry which is preliminary data.</text>
</comment>
<reference evidence="2 3" key="1">
    <citation type="journal article" date="2014" name="Genome Announc.">
        <title>Draft Genome Sequence of the Antitrypanosomally Active Sponge-Associated Bacterium Actinokineospora sp. Strain EG49.</title>
        <authorList>
            <person name="Harjes J."/>
            <person name="Ryu T."/>
            <person name="Abdelmohsen U.R."/>
            <person name="Moitinho-Silva L."/>
            <person name="Horn H."/>
            <person name="Ravasi T."/>
            <person name="Hentschel U."/>
        </authorList>
    </citation>
    <scope>NUCLEOTIDE SEQUENCE [LARGE SCALE GENOMIC DNA]</scope>
    <source>
        <strain evidence="2 3">EG49</strain>
    </source>
</reference>
<evidence type="ECO:0000313" key="3">
    <source>
        <dbReference type="Proteomes" id="UP000019277"/>
    </source>
</evidence>
<accession>W7IEF7</accession>
<protein>
    <submittedName>
        <fullName evidence="2">S-adenosylmethionine-dependent methyltransferase 3</fullName>
        <ecNumber evidence="2">2.1.1.-</ecNumber>
    </submittedName>
</protein>
<dbReference type="Pfam" id="PF08241">
    <property type="entry name" value="Methyltransf_11"/>
    <property type="match status" value="1"/>
</dbReference>
<organism evidence="2 3">
    <name type="scientific">Actinokineospora spheciospongiae</name>
    <dbReference type="NCBI Taxonomy" id="909613"/>
    <lineage>
        <taxon>Bacteria</taxon>
        <taxon>Bacillati</taxon>
        <taxon>Actinomycetota</taxon>
        <taxon>Actinomycetes</taxon>
        <taxon>Pseudonocardiales</taxon>
        <taxon>Pseudonocardiaceae</taxon>
        <taxon>Actinokineospora</taxon>
    </lineage>
</organism>
<evidence type="ECO:0000259" key="1">
    <source>
        <dbReference type="Pfam" id="PF08241"/>
    </source>
</evidence>
<dbReference type="SUPFAM" id="SSF53335">
    <property type="entry name" value="S-adenosyl-L-methionine-dependent methyltransferases"/>
    <property type="match status" value="1"/>
</dbReference>
<gene>
    <name evidence="2" type="ORF">UO65_5451</name>
</gene>
<keyword evidence="3" id="KW-1185">Reference proteome</keyword>
<dbReference type="EMBL" id="AYXG01000212">
    <property type="protein sequence ID" value="EWC59235.1"/>
    <property type="molecule type" value="Genomic_DNA"/>
</dbReference>
<dbReference type="InterPro" id="IPR013216">
    <property type="entry name" value="Methyltransf_11"/>
</dbReference>
<dbReference type="EC" id="2.1.1.-" evidence="2"/>
<dbReference type="GO" id="GO:0032259">
    <property type="term" value="P:methylation"/>
    <property type="evidence" value="ECO:0007669"/>
    <property type="project" value="UniProtKB-KW"/>
</dbReference>
<keyword evidence="2" id="KW-0808">Transferase</keyword>
<evidence type="ECO:0000313" key="2">
    <source>
        <dbReference type="EMBL" id="EWC59235.1"/>
    </source>
</evidence>